<dbReference type="CDD" id="cd14264">
    <property type="entry name" value="DAGK_IM"/>
    <property type="match status" value="1"/>
</dbReference>
<keyword evidence="6" id="KW-0444">Lipid biosynthesis</keyword>
<dbReference type="GO" id="GO:0005886">
    <property type="term" value="C:plasma membrane"/>
    <property type="evidence" value="ECO:0007669"/>
    <property type="project" value="UniProtKB-SubCell"/>
</dbReference>
<evidence type="ECO:0000256" key="1">
    <source>
        <dbReference type="ARBA" id="ARBA00004429"/>
    </source>
</evidence>
<keyword evidence="14 23" id="KW-0460">Magnesium</keyword>
<evidence type="ECO:0000256" key="5">
    <source>
        <dbReference type="ARBA" id="ARBA00022475"/>
    </source>
</evidence>
<dbReference type="RefSeq" id="WP_072426911.1">
    <property type="nucleotide sequence ID" value="NZ_FPKR01000001.1"/>
</dbReference>
<evidence type="ECO:0000256" key="12">
    <source>
        <dbReference type="ARBA" id="ARBA00022777"/>
    </source>
</evidence>
<evidence type="ECO:0000256" key="16">
    <source>
        <dbReference type="ARBA" id="ARBA00023098"/>
    </source>
</evidence>
<keyword evidence="9 24" id="KW-0812">Transmembrane</keyword>
<feature type="binding site" evidence="22">
    <location>
        <begin position="103"/>
        <end position="104"/>
    </location>
    <ligand>
        <name>ATP</name>
        <dbReference type="ChEBI" id="CHEBI:30616"/>
    </ligand>
</feature>
<dbReference type="Pfam" id="PF01219">
    <property type="entry name" value="DAGK_prokar"/>
    <property type="match status" value="1"/>
</dbReference>
<evidence type="ECO:0000256" key="6">
    <source>
        <dbReference type="ARBA" id="ARBA00022516"/>
    </source>
</evidence>
<keyword evidence="8 24" id="KW-0808">Transferase</keyword>
<dbReference type="GO" id="GO:0004143">
    <property type="term" value="F:ATP-dependent diacylglycerol kinase activity"/>
    <property type="evidence" value="ECO:0007669"/>
    <property type="project" value="UniProtKB-EC"/>
</dbReference>
<evidence type="ECO:0000256" key="14">
    <source>
        <dbReference type="ARBA" id="ARBA00022842"/>
    </source>
</evidence>
<feature type="active site" description="Proton acceptor" evidence="20">
    <location>
        <position position="78"/>
    </location>
</feature>
<dbReference type="GO" id="GO:0005524">
    <property type="term" value="F:ATP binding"/>
    <property type="evidence" value="ECO:0007669"/>
    <property type="project" value="UniProtKB-KW"/>
</dbReference>
<dbReference type="Gene3D" id="1.10.287.3610">
    <property type="match status" value="1"/>
</dbReference>
<evidence type="ECO:0000256" key="8">
    <source>
        <dbReference type="ARBA" id="ARBA00022679"/>
    </source>
</evidence>
<proteinExistence type="inferred from homology"/>
<comment type="function">
    <text evidence="24">Catalyzes the ATP-dependent phosphorylation of sn-l,2-diacylglycerol (DAG) to phosphatidic acid. Involved in the recycling of diacylglycerol produced as a by-product during membrane-derived oligosaccharide (MDO) biosynthesis.</text>
</comment>
<keyword evidence="17 24" id="KW-0472">Membrane</keyword>
<feature type="binding site" evidence="22">
    <location>
        <position position="25"/>
    </location>
    <ligand>
        <name>ATP</name>
        <dbReference type="ChEBI" id="CHEBI:30616"/>
    </ligand>
</feature>
<feature type="transmembrane region" description="Helical" evidence="24">
    <location>
        <begin position="65"/>
        <end position="84"/>
    </location>
</feature>
<comment type="similarity">
    <text evidence="2 24">Belongs to the bacterial diacylglycerol kinase family.</text>
</comment>
<comment type="catalytic activity">
    <reaction evidence="24">
        <text>a 1,2-diacyl-sn-glycerol + ATP = a 1,2-diacyl-sn-glycero-3-phosphate + ADP + H(+)</text>
        <dbReference type="Rhea" id="RHEA:10272"/>
        <dbReference type="ChEBI" id="CHEBI:15378"/>
        <dbReference type="ChEBI" id="CHEBI:17815"/>
        <dbReference type="ChEBI" id="CHEBI:30616"/>
        <dbReference type="ChEBI" id="CHEBI:58608"/>
        <dbReference type="ChEBI" id="CHEBI:456216"/>
        <dbReference type="EC" id="2.7.1.107"/>
    </reaction>
</comment>
<dbReference type="GO" id="GO:0006654">
    <property type="term" value="P:phosphatidic acid biosynthetic process"/>
    <property type="evidence" value="ECO:0007669"/>
    <property type="project" value="InterPro"/>
</dbReference>
<evidence type="ECO:0000313" key="25">
    <source>
        <dbReference type="EMBL" id="SFZ71035.1"/>
    </source>
</evidence>
<feature type="transmembrane region" description="Helical" evidence="24">
    <location>
        <begin position="105"/>
        <end position="126"/>
    </location>
</feature>
<evidence type="ECO:0000256" key="11">
    <source>
        <dbReference type="ARBA" id="ARBA00022741"/>
    </source>
</evidence>
<reference evidence="25 26" key="1">
    <citation type="submission" date="2016-11" db="EMBL/GenBank/DDBJ databases">
        <authorList>
            <person name="Jaros S."/>
            <person name="Januszkiewicz K."/>
            <person name="Wedrychowicz H."/>
        </authorList>
    </citation>
    <scope>NUCLEOTIDE SEQUENCE [LARGE SCALE GENOMIC DNA]</scope>
    <source>
        <strain evidence="25 26">DSM 18899</strain>
    </source>
</reference>
<dbReference type="InterPro" id="IPR036945">
    <property type="entry name" value="DAGK_sf"/>
</dbReference>
<feature type="binding site" evidence="22">
    <location>
        <position position="18"/>
    </location>
    <ligand>
        <name>ATP</name>
        <dbReference type="ChEBI" id="CHEBI:30616"/>
    </ligand>
</feature>
<keyword evidence="26" id="KW-1185">Reference proteome</keyword>
<evidence type="ECO:0000256" key="4">
    <source>
        <dbReference type="ARBA" id="ARBA00017575"/>
    </source>
</evidence>
<feature type="binding site" evidence="21">
    <location>
        <begin position="31"/>
        <end position="34"/>
    </location>
    <ligand>
        <name>substrate</name>
    </ligand>
</feature>
<evidence type="ECO:0000256" key="24">
    <source>
        <dbReference type="RuleBase" id="RU363065"/>
    </source>
</evidence>
<dbReference type="EMBL" id="FPKR01000001">
    <property type="protein sequence ID" value="SFZ71035.1"/>
    <property type="molecule type" value="Genomic_DNA"/>
</dbReference>
<evidence type="ECO:0000256" key="23">
    <source>
        <dbReference type="PIRSR" id="PIRSR600829-4"/>
    </source>
</evidence>
<feature type="binding site" evidence="21">
    <location>
        <position position="64"/>
    </location>
    <ligand>
        <name>substrate</name>
    </ligand>
</feature>
<feature type="binding site" evidence="21">
    <location>
        <position position="78"/>
    </location>
    <ligand>
        <name>substrate</name>
    </ligand>
</feature>
<evidence type="ECO:0000256" key="20">
    <source>
        <dbReference type="PIRSR" id="PIRSR600829-1"/>
    </source>
</evidence>
<dbReference type="GO" id="GO:0046872">
    <property type="term" value="F:metal ion binding"/>
    <property type="evidence" value="ECO:0007669"/>
    <property type="project" value="UniProtKB-KW"/>
</dbReference>
<keyword evidence="12 24" id="KW-0418">Kinase</keyword>
<feature type="binding site" evidence="23">
    <location>
        <position position="37"/>
    </location>
    <ligand>
        <name>a divalent metal cation</name>
        <dbReference type="ChEBI" id="CHEBI:60240"/>
    </ligand>
</feature>
<evidence type="ECO:0000256" key="22">
    <source>
        <dbReference type="PIRSR" id="PIRSR600829-3"/>
    </source>
</evidence>
<dbReference type="EC" id="2.7.1.107" evidence="3 24"/>
<accession>A0A1K2H4X0</accession>
<keyword evidence="19 24" id="KW-1208">Phospholipid metabolism</keyword>
<dbReference type="Proteomes" id="UP000186513">
    <property type="component" value="Unassembled WGS sequence"/>
</dbReference>
<keyword evidence="13 22" id="KW-0067">ATP-binding</keyword>
<name>A0A1K2H4X0_9NEIS</name>
<evidence type="ECO:0000256" key="19">
    <source>
        <dbReference type="ARBA" id="ARBA00023264"/>
    </source>
</evidence>
<keyword evidence="18" id="KW-0594">Phospholipid biosynthesis</keyword>
<sequence length="129" mass="13915">MSDSAKESPFKGKTGLRRLLNATGYSFDGLRAAWQHEAAFRQICLLALAGIVLALYLPLPAWGRGLIIFAHLLGIVVELINSAIEASVDHTSLERHPLAKRAKDLGSAAQLASLVNMASIWAIVLFNHG</sequence>
<evidence type="ECO:0000256" key="7">
    <source>
        <dbReference type="ARBA" id="ARBA00022519"/>
    </source>
</evidence>
<evidence type="ECO:0000256" key="18">
    <source>
        <dbReference type="ARBA" id="ARBA00023209"/>
    </source>
</evidence>
<keyword evidence="16 24" id="KW-0443">Lipid metabolism</keyword>
<evidence type="ECO:0000256" key="17">
    <source>
        <dbReference type="ARBA" id="ARBA00023136"/>
    </source>
</evidence>
<keyword evidence="11 22" id="KW-0547">Nucleotide-binding</keyword>
<feature type="binding site" evidence="21">
    <location>
        <position position="107"/>
    </location>
    <ligand>
        <name>substrate</name>
    </ligand>
</feature>
<dbReference type="PROSITE" id="PS01069">
    <property type="entry name" value="DAGK_PROKAR"/>
    <property type="match status" value="1"/>
</dbReference>
<keyword evidence="15 24" id="KW-1133">Transmembrane helix</keyword>
<feature type="binding site" evidence="23">
    <location>
        <position position="85"/>
    </location>
    <ligand>
        <name>a divalent metal cation</name>
        <dbReference type="ChEBI" id="CHEBI:60240"/>
    </ligand>
</feature>
<keyword evidence="7 24" id="KW-0997">Cell inner membrane</keyword>
<evidence type="ECO:0000256" key="2">
    <source>
        <dbReference type="ARBA" id="ARBA00005967"/>
    </source>
</evidence>
<dbReference type="AlphaFoldDB" id="A0A1K2H4X0"/>
<evidence type="ECO:0000256" key="10">
    <source>
        <dbReference type="ARBA" id="ARBA00022723"/>
    </source>
</evidence>
<organism evidence="25 26">
    <name type="scientific">Chitinimonas taiwanensis DSM 18899</name>
    <dbReference type="NCBI Taxonomy" id="1121279"/>
    <lineage>
        <taxon>Bacteria</taxon>
        <taxon>Pseudomonadati</taxon>
        <taxon>Pseudomonadota</taxon>
        <taxon>Betaproteobacteria</taxon>
        <taxon>Neisseriales</taxon>
        <taxon>Chitinibacteraceae</taxon>
        <taxon>Chitinimonas</taxon>
    </lineage>
</organism>
<gene>
    <name evidence="25" type="ORF">SAMN02745887_00385</name>
</gene>
<protein>
    <recommendedName>
        <fullName evidence="4 24">Diacylglycerol kinase</fullName>
        <ecNumber evidence="3 24">2.7.1.107</ecNumber>
    </recommendedName>
</protein>
<comment type="cofactor">
    <cofactor evidence="23">
        <name>Mg(2+)</name>
        <dbReference type="ChEBI" id="CHEBI:18420"/>
    </cofactor>
    <text evidence="23">Mn(2+), Zn(2+), Cd(2+) and Co(2+) support activity to lesser extents.</text>
</comment>
<dbReference type="PANTHER" id="PTHR34299">
    <property type="entry name" value="DIACYLGLYCEROL KINASE"/>
    <property type="match status" value="1"/>
</dbReference>
<keyword evidence="5" id="KW-1003">Cell membrane</keyword>
<evidence type="ECO:0000256" key="15">
    <source>
        <dbReference type="ARBA" id="ARBA00022989"/>
    </source>
</evidence>
<dbReference type="PANTHER" id="PTHR34299:SF1">
    <property type="entry name" value="DIACYLGLYCEROL KINASE"/>
    <property type="match status" value="1"/>
</dbReference>
<keyword evidence="10 23" id="KW-0479">Metal-binding</keyword>
<evidence type="ECO:0000256" key="3">
    <source>
        <dbReference type="ARBA" id="ARBA00012133"/>
    </source>
</evidence>
<evidence type="ECO:0000256" key="13">
    <source>
        <dbReference type="ARBA" id="ARBA00022840"/>
    </source>
</evidence>
<feature type="binding site" evidence="21">
    <location>
        <position position="18"/>
    </location>
    <ligand>
        <name>substrate</name>
    </ligand>
</feature>
<evidence type="ECO:0000256" key="21">
    <source>
        <dbReference type="PIRSR" id="PIRSR600829-2"/>
    </source>
</evidence>
<dbReference type="InterPro" id="IPR033718">
    <property type="entry name" value="DAGK_prok"/>
</dbReference>
<comment type="subcellular location">
    <subcellularLocation>
        <location evidence="1 24">Cell inner membrane</location>
        <topology evidence="1 24">Multi-pass membrane protein</topology>
    </subcellularLocation>
</comment>
<dbReference type="STRING" id="1121279.SAMN02745887_00385"/>
<evidence type="ECO:0000256" key="9">
    <source>
        <dbReference type="ARBA" id="ARBA00022692"/>
    </source>
</evidence>
<dbReference type="InterPro" id="IPR000829">
    <property type="entry name" value="DAGK"/>
</dbReference>
<feature type="binding site" evidence="22">
    <location>
        <position position="37"/>
    </location>
    <ligand>
        <name>ATP</name>
        <dbReference type="ChEBI" id="CHEBI:30616"/>
    </ligand>
</feature>
<feature type="transmembrane region" description="Helical" evidence="24">
    <location>
        <begin position="39"/>
        <end position="59"/>
    </location>
</feature>
<evidence type="ECO:0000313" key="26">
    <source>
        <dbReference type="Proteomes" id="UP000186513"/>
    </source>
</evidence>
<dbReference type="OrthoDB" id="9796011at2"/>
<feature type="binding site" evidence="22">
    <location>
        <begin position="94"/>
        <end position="96"/>
    </location>
    <ligand>
        <name>ATP</name>
        <dbReference type="ChEBI" id="CHEBI:30616"/>
    </ligand>
</feature>
<feature type="binding site" evidence="22">
    <location>
        <position position="85"/>
    </location>
    <ligand>
        <name>ATP</name>
        <dbReference type="ChEBI" id="CHEBI:30616"/>
    </ligand>
</feature>